<accession>A0A1V4INR9</accession>
<evidence type="ECO:0000313" key="3">
    <source>
        <dbReference type="Proteomes" id="UP000190080"/>
    </source>
</evidence>
<keyword evidence="1" id="KW-0812">Transmembrane</keyword>
<organism evidence="2 3">
    <name type="scientific">Clostridium oryzae</name>
    <dbReference type="NCBI Taxonomy" id="1450648"/>
    <lineage>
        <taxon>Bacteria</taxon>
        <taxon>Bacillati</taxon>
        <taxon>Bacillota</taxon>
        <taxon>Clostridia</taxon>
        <taxon>Eubacteriales</taxon>
        <taxon>Clostridiaceae</taxon>
        <taxon>Clostridium</taxon>
    </lineage>
</organism>
<proteinExistence type="predicted"/>
<reference evidence="2 3" key="1">
    <citation type="submission" date="2017-03" db="EMBL/GenBank/DDBJ databases">
        <title>Genome sequence of Clostridium oryzae DSM 28571.</title>
        <authorList>
            <person name="Poehlein A."/>
            <person name="Daniel R."/>
        </authorList>
    </citation>
    <scope>NUCLEOTIDE SEQUENCE [LARGE SCALE GENOMIC DNA]</scope>
    <source>
        <strain evidence="2 3">DSM 28571</strain>
    </source>
</reference>
<evidence type="ECO:0000256" key="1">
    <source>
        <dbReference type="SAM" id="Phobius"/>
    </source>
</evidence>
<protein>
    <submittedName>
        <fullName evidence="2">Uncharacterized protein</fullName>
    </submittedName>
</protein>
<dbReference type="EMBL" id="MZGV01000021">
    <property type="protein sequence ID" value="OPJ61556.1"/>
    <property type="molecule type" value="Genomic_DNA"/>
</dbReference>
<keyword evidence="1" id="KW-0472">Membrane</keyword>
<sequence length="101" mass="11398">MTSKSGINLKKEMHRLIKHSKHPMFTYRTSNDSYEFSPFHMREESSYHDSNGKFSLQNFINKNSTIIASAAIGLIGAAAIGMSMQKAPKKKSWVSVIGRMM</sequence>
<gene>
    <name evidence="2" type="ORF">CLORY_22380</name>
</gene>
<dbReference type="AlphaFoldDB" id="A0A1V4INR9"/>
<name>A0A1V4INR9_9CLOT</name>
<dbReference type="RefSeq" id="WP_079424351.1">
    <property type="nucleotide sequence ID" value="NZ_MZGV01000021.1"/>
</dbReference>
<keyword evidence="1" id="KW-1133">Transmembrane helix</keyword>
<dbReference type="Proteomes" id="UP000190080">
    <property type="component" value="Unassembled WGS sequence"/>
</dbReference>
<feature type="transmembrane region" description="Helical" evidence="1">
    <location>
        <begin position="64"/>
        <end position="82"/>
    </location>
</feature>
<comment type="caution">
    <text evidence="2">The sequence shown here is derived from an EMBL/GenBank/DDBJ whole genome shotgun (WGS) entry which is preliminary data.</text>
</comment>
<keyword evidence="3" id="KW-1185">Reference proteome</keyword>
<evidence type="ECO:0000313" key="2">
    <source>
        <dbReference type="EMBL" id="OPJ61556.1"/>
    </source>
</evidence>